<evidence type="ECO:0000313" key="3">
    <source>
        <dbReference type="Proteomes" id="UP001498398"/>
    </source>
</evidence>
<feature type="compositionally biased region" description="Acidic residues" evidence="1">
    <location>
        <begin position="1"/>
        <end position="19"/>
    </location>
</feature>
<gene>
    <name evidence="2" type="ORF">VKT23_013672</name>
</gene>
<feature type="compositionally biased region" description="Acidic residues" evidence="1">
    <location>
        <begin position="39"/>
        <end position="53"/>
    </location>
</feature>
<comment type="caution">
    <text evidence="2">The sequence shown here is derived from an EMBL/GenBank/DDBJ whole genome shotgun (WGS) entry which is preliminary data.</text>
</comment>
<dbReference type="EMBL" id="JBANRG010000038">
    <property type="protein sequence ID" value="KAK7448408.1"/>
    <property type="molecule type" value="Genomic_DNA"/>
</dbReference>
<dbReference type="Proteomes" id="UP001498398">
    <property type="component" value="Unassembled WGS sequence"/>
</dbReference>
<organism evidence="2 3">
    <name type="scientific">Marasmiellus scandens</name>
    <dbReference type="NCBI Taxonomy" id="2682957"/>
    <lineage>
        <taxon>Eukaryota</taxon>
        <taxon>Fungi</taxon>
        <taxon>Dikarya</taxon>
        <taxon>Basidiomycota</taxon>
        <taxon>Agaricomycotina</taxon>
        <taxon>Agaricomycetes</taxon>
        <taxon>Agaricomycetidae</taxon>
        <taxon>Agaricales</taxon>
        <taxon>Marasmiineae</taxon>
        <taxon>Omphalotaceae</taxon>
        <taxon>Marasmiellus</taxon>
    </lineage>
</organism>
<proteinExistence type="predicted"/>
<sequence>MREVEPEDSDDSDDQGDNDNDARRDDGRGTSGQGHIESDSSDDGEDGDDELGERDDHVIRRKWERMGRKRKYTQQQQNINCSRLARGLVLACLGSKHLYETFVRDQVSDERLANFMVDSNAYGPKLRNSRLDKRGTSTQEMLDESHWNQTLMRNLAQEADTIAKSAPDNRFGEGPEDGWFSLIRVRIQPILKTHLEALPRFPGEPLRERIQRVAGRYEKIKESNKHNNVLHAKFHVRASISAIMTQVLHERGDVEGEEMWQYSLRCLGELQHGGMSDEEEATETVTINGTENRVQVRKVKKLSWRHPSFRGLFEMVDQTREVEASIFSRQGRPPMRRIRVDEGPNQPRPPPKHLPASFFNPEYLQELKKFPYQIDALQLSKNDFPLREVSNLPDF</sequence>
<name>A0ABR1J2H1_9AGAR</name>
<keyword evidence="3" id="KW-1185">Reference proteome</keyword>
<reference evidence="2 3" key="1">
    <citation type="submission" date="2024-01" db="EMBL/GenBank/DDBJ databases">
        <title>A draft genome for the cacao thread blight pathogen Marasmiellus scandens.</title>
        <authorList>
            <person name="Baruah I.K."/>
            <person name="Leung J."/>
            <person name="Bukari Y."/>
            <person name="Amoako-Attah I."/>
            <person name="Meinhardt L.W."/>
            <person name="Bailey B.A."/>
            <person name="Cohen S.P."/>
        </authorList>
    </citation>
    <scope>NUCLEOTIDE SEQUENCE [LARGE SCALE GENOMIC DNA]</scope>
    <source>
        <strain evidence="2 3">GH-19</strain>
    </source>
</reference>
<feature type="region of interest" description="Disordered" evidence="1">
    <location>
        <begin position="1"/>
        <end position="58"/>
    </location>
</feature>
<evidence type="ECO:0000313" key="2">
    <source>
        <dbReference type="EMBL" id="KAK7448408.1"/>
    </source>
</evidence>
<protein>
    <submittedName>
        <fullName evidence="2">Uncharacterized protein</fullName>
    </submittedName>
</protein>
<evidence type="ECO:0000256" key="1">
    <source>
        <dbReference type="SAM" id="MobiDB-lite"/>
    </source>
</evidence>
<feature type="region of interest" description="Disordered" evidence="1">
    <location>
        <begin position="334"/>
        <end position="354"/>
    </location>
</feature>
<accession>A0ABR1J2H1</accession>